<keyword evidence="2" id="KW-1185">Reference proteome</keyword>
<reference evidence="1 2" key="1">
    <citation type="submission" date="2019-02" db="EMBL/GenBank/DDBJ databases">
        <title>Deep-cultivation of Planctomycetes and their phenomic and genomic characterization uncovers novel biology.</title>
        <authorList>
            <person name="Wiegand S."/>
            <person name="Jogler M."/>
            <person name="Boedeker C."/>
            <person name="Pinto D."/>
            <person name="Vollmers J."/>
            <person name="Rivas-Marin E."/>
            <person name="Kohn T."/>
            <person name="Peeters S.H."/>
            <person name="Heuer A."/>
            <person name="Rast P."/>
            <person name="Oberbeckmann S."/>
            <person name="Bunk B."/>
            <person name="Jeske O."/>
            <person name="Meyerdierks A."/>
            <person name="Storesund J.E."/>
            <person name="Kallscheuer N."/>
            <person name="Luecker S."/>
            <person name="Lage O.M."/>
            <person name="Pohl T."/>
            <person name="Merkel B.J."/>
            <person name="Hornburger P."/>
            <person name="Mueller R.-W."/>
            <person name="Bruemmer F."/>
            <person name="Labrenz M."/>
            <person name="Spormann A.M."/>
            <person name="Op Den Camp H."/>
            <person name="Overmann J."/>
            <person name="Amann R."/>
            <person name="Jetten M.S.M."/>
            <person name="Mascher T."/>
            <person name="Medema M.H."/>
            <person name="Devos D.P."/>
            <person name="Kaster A.-K."/>
            <person name="Ovreas L."/>
            <person name="Rohde M."/>
            <person name="Galperin M.Y."/>
            <person name="Jogler C."/>
        </authorList>
    </citation>
    <scope>NUCLEOTIDE SEQUENCE [LARGE SCALE GENOMIC DNA]</scope>
    <source>
        <strain evidence="1 2">Pan14r</strain>
    </source>
</reference>
<dbReference type="OrthoDB" id="292234at2"/>
<evidence type="ECO:0000313" key="2">
    <source>
        <dbReference type="Proteomes" id="UP000317238"/>
    </source>
</evidence>
<dbReference type="Proteomes" id="UP000317238">
    <property type="component" value="Unassembled WGS sequence"/>
</dbReference>
<evidence type="ECO:0000313" key="1">
    <source>
        <dbReference type="EMBL" id="TWT71994.1"/>
    </source>
</evidence>
<dbReference type="RefSeq" id="WP_146440111.1">
    <property type="nucleotide sequence ID" value="NZ_SJPL01000001.1"/>
</dbReference>
<sequence>MKDLPPIPRARALALLMECEGDYLWSPQMCREKRVPESWIDALLDVHESGFIHDGQTIYVDAPPGDTSAGPGRQRITNQYAGVSDVKLAIAIARQFGLDVDRYQATSMTRRRVVHQIQQAIEEGE</sequence>
<comment type="caution">
    <text evidence="1">The sequence shown here is derived from an EMBL/GenBank/DDBJ whole genome shotgun (WGS) entry which is preliminary data.</text>
</comment>
<protein>
    <submittedName>
        <fullName evidence="1">Uncharacterized protein</fullName>
    </submittedName>
</protein>
<name>A0A5C5YA40_9PLAN</name>
<dbReference type="EMBL" id="SJPL01000001">
    <property type="protein sequence ID" value="TWT71994.1"/>
    <property type="molecule type" value="Genomic_DNA"/>
</dbReference>
<dbReference type="AlphaFoldDB" id="A0A5C5YA40"/>
<organism evidence="1 2">
    <name type="scientific">Crateriforma conspicua</name>
    <dbReference type="NCBI Taxonomy" id="2527996"/>
    <lineage>
        <taxon>Bacteria</taxon>
        <taxon>Pseudomonadati</taxon>
        <taxon>Planctomycetota</taxon>
        <taxon>Planctomycetia</taxon>
        <taxon>Planctomycetales</taxon>
        <taxon>Planctomycetaceae</taxon>
        <taxon>Crateriforma</taxon>
    </lineage>
</organism>
<proteinExistence type="predicted"/>
<accession>A0A5C5YA40</accession>
<gene>
    <name evidence="1" type="ORF">Pan14r_43110</name>
</gene>